<dbReference type="SUPFAM" id="SSF52833">
    <property type="entry name" value="Thioredoxin-like"/>
    <property type="match status" value="1"/>
</dbReference>
<dbReference type="PANTHER" id="PTHR45663:SF11">
    <property type="entry name" value="GEO12009P1"/>
    <property type="match status" value="1"/>
</dbReference>
<protein>
    <submittedName>
        <fullName evidence="4">Putative thioredoxin</fullName>
    </submittedName>
</protein>
<reference evidence="4 5" key="1">
    <citation type="submission" date="2019-03" db="EMBL/GenBank/DDBJ databases">
        <title>Genomic analyses of the natural microbiome of Caenorhabditis elegans.</title>
        <authorList>
            <person name="Samuel B."/>
        </authorList>
    </citation>
    <scope>NUCLEOTIDE SEQUENCE [LARGE SCALE GENOMIC DNA]</scope>
    <source>
        <strain evidence="4 5">JUb18</strain>
    </source>
</reference>
<dbReference type="Gene3D" id="1.25.40.10">
    <property type="entry name" value="Tetratricopeptide repeat domain"/>
    <property type="match status" value="1"/>
</dbReference>
<dbReference type="PANTHER" id="PTHR45663">
    <property type="entry name" value="GEO12009P1"/>
    <property type="match status" value="1"/>
</dbReference>
<keyword evidence="2" id="KW-0676">Redox-active center</keyword>
<comment type="similarity">
    <text evidence="1">Belongs to the thioredoxin family.</text>
</comment>
<proteinExistence type="inferred from homology"/>
<dbReference type="CDD" id="cd02956">
    <property type="entry name" value="ybbN"/>
    <property type="match status" value="1"/>
</dbReference>
<dbReference type="GO" id="GO:0015035">
    <property type="term" value="F:protein-disulfide reductase activity"/>
    <property type="evidence" value="ECO:0007669"/>
    <property type="project" value="TreeGrafter"/>
</dbReference>
<dbReference type="GO" id="GO:0006950">
    <property type="term" value="P:response to stress"/>
    <property type="evidence" value="ECO:0007669"/>
    <property type="project" value="UniProtKB-ARBA"/>
</dbReference>
<dbReference type="OrthoDB" id="5181746at2"/>
<dbReference type="InterPro" id="IPR011990">
    <property type="entry name" value="TPR-like_helical_dom_sf"/>
</dbReference>
<keyword evidence="5" id="KW-1185">Reference proteome</keyword>
<accession>A0A4R6RW59</accession>
<dbReference type="EMBL" id="SNYA01000007">
    <property type="protein sequence ID" value="TDP90376.1"/>
    <property type="molecule type" value="Genomic_DNA"/>
</dbReference>
<evidence type="ECO:0000256" key="2">
    <source>
        <dbReference type="ARBA" id="ARBA00023284"/>
    </source>
</evidence>
<comment type="caution">
    <text evidence="4">The sequence shown here is derived from an EMBL/GenBank/DDBJ whole genome shotgun (WGS) entry which is preliminary data.</text>
</comment>
<dbReference type="Pfam" id="PF14561">
    <property type="entry name" value="TPR_20"/>
    <property type="match status" value="1"/>
</dbReference>
<evidence type="ECO:0000313" key="5">
    <source>
        <dbReference type="Proteomes" id="UP000295601"/>
    </source>
</evidence>
<evidence type="ECO:0000256" key="1">
    <source>
        <dbReference type="ARBA" id="ARBA00008987"/>
    </source>
</evidence>
<evidence type="ECO:0000259" key="3">
    <source>
        <dbReference type="PROSITE" id="PS51352"/>
    </source>
</evidence>
<dbReference type="Gene3D" id="3.40.30.10">
    <property type="entry name" value="Glutaredoxin"/>
    <property type="match status" value="1"/>
</dbReference>
<dbReference type="RefSeq" id="WP_133617523.1">
    <property type="nucleotide sequence ID" value="NZ_SNYA01000007.1"/>
</dbReference>
<dbReference type="GO" id="GO:0005737">
    <property type="term" value="C:cytoplasm"/>
    <property type="evidence" value="ECO:0007669"/>
    <property type="project" value="TreeGrafter"/>
</dbReference>
<dbReference type="Proteomes" id="UP000295601">
    <property type="component" value="Unassembled WGS sequence"/>
</dbReference>
<evidence type="ECO:0000313" key="4">
    <source>
        <dbReference type="EMBL" id="TDP90376.1"/>
    </source>
</evidence>
<gene>
    <name evidence="4" type="ORF">EDF62_2947</name>
</gene>
<dbReference type="PROSITE" id="PS51352">
    <property type="entry name" value="THIOREDOXIN_2"/>
    <property type="match status" value="1"/>
</dbReference>
<organism evidence="4 5">
    <name type="scientific">Leucobacter luti</name>
    <dbReference type="NCBI Taxonomy" id="340320"/>
    <lineage>
        <taxon>Bacteria</taxon>
        <taxon>Bacillati</taxon>
        <taxon>Actinomycetota</taxon>
        <taxon>Actinomycetes</taxon>
        <taxon>Micrococcales</taxon>
        <taxon>Microbacteriaceae</taxon>
        <taxon>Leucobacter</taxon>
    </lineage>
</organism>
<dbReference type="Pfam" id="PF00085">
    <property type="entry name" value="Thioredoxin"/>
    <property type="match status" value="1"/>
</dbReference>
<sequence length="324" mass="33560">MTQQIPERLPGGGIDLSHLAARGQASGQQSGAPAAAGAGAPAGAQVVDVPSLVMDVTDASFEQAAQLSTVVPVIVELWAEWSEPGTSLSPVLAKVTRELAGRALLARVDADANPGLAQAFQAQSIPTVVALIGGRPVPLFQGAQPEEQVREIFGQLMQLAEQHGVVGRVAAPDSDGSDEPQVPAEPEIPAAHVAAVEAAERGDFETAVAEWEAVLLKAPADAVARAALVQMKLLQRLSGANAEAIRSAAAAAPQGVAEQLAVADLDLSGGHIEDAFLRLLDLFAVSGEHERAVVRERLLELFEVVGVADPRVIAARGRLANLLY</sequence>
<dbReference type="InterPro" id="IPR036249">
    <property type="entry name" value="Thioredoxin-like_sf"/>
</dbReference>
<feature type="domain" description="Thioredoxin" evidence="3">
    <location>
        <begin position="34"/>
        <end position="158"/>
    </location>
</feature>
<dbReference type="AlphaFoldDB" id="A0A4R6RW59"/>
<dbReference type="InterPro" id="IPR013766">
    <property type="entry name" value="Thioredoxin_domain"/>
</dbReference>
<name>A0A4R6RW59_9MICO</name>